<feature type="compositionally biased region" description="Low complexity" evidence="1">
    <location>
        <begin position="10"/>
        <end position="30"/>
    </location>
</feature>
<feature type="region of interest" description="Disordered" evidence="1">
    <location>
        <begin position="109"/>
        <end position="128"/>
    </location>
</feature>
<accession>A0A4S2KJY3</accession>
<sequence length="295" mass="32501">MSRPRRRAQPSRAEPACLPASASQPARASPGEIRRRVFAESRPRPIAAMRDVTAGQSARAAVTTRAKYSRYISRPVATANYPQSRAGGRRRRISGLSNGADFKCVRSARSANTPGRRTPGRLEGRNPIDAPFKIETEEGGALASNSKHVFAIINMSSVRNKHGSYGYSRAASEIGGQIAELFRDFWPGVDFGRVRRRARREVRNVRRGVTLRTRDDRSGCTQQFQIGREISRSRSIYRGYYVTGPKGEISGNSNRGAAADTPKLDVRPIASAIWIDLRGFYSHGLAIAQGRDATK</sequence>
<comment type="caution">
    <text evidence="2">The sequence shown here is derived from an EMBL/GenBank/DDBJ whole genome shotgun (WGS) entry which is preliminary data.</text>
</comment>
<evidence type="ECO:0000256" key="1">
    <source>
        <dbReference type="SAM" id="MobiDB-lite"/>
    </source>
</evidence>
<organism evidence="2 3">
    <name type="scientific">Temnothorax longispinosus</name>
    <dbReference type="NCBI Taxonomy" id="300112"/>
    <lineage>
        <taxon>Eukaryota</taxon>
        <taxon>Metazoa</taxon>
        <taxon>Ecdysozoa</taxon>
        <taxon>Arthropoda</taxon>
        <taxon>Hexapoda</taxon>
        <taxon>Insecta</taxon>
        <taxon>Pterygota</taxon>
        <taxon>Neoptera</taxon>
        <taxon>Endopterygota</taxon>
        <taxon>Hymenoptera</taxon>
        <taxon>Apocrita</taxon>
        <taxon>Aculeata</taxon>
        <taxon>Formicoidea</taxon>
        <taxon>Formicidae</taxon>
        <taxon>Myrmicinae</taxon>
        <taxon>Temnothorax</taxon>
    </lineage>
</organism>
<evidence type="ECO:0000313" key="3">
    <source>
        <dbReference type="Proteomes" id="UP000310200"/>
    </source>
</evidence>
<gene>
    <name evidence="2" type="ORF">DBV15_01335</name>
</gene>
<name>A0A4S2KJY3_9HYME</name>
<reference evidence="2 3" key="1">
    <citation type="journal article" date="2019" name="Philos. Trans. R. Soc. Lond., B, Biol. Sci.">
        <title>Ant behaviour and brain gene expression of defending hosts depend on the ecological success of the intruding social parasite.</title>
        <authorList>
            <person name="Kaur R."/>
            <person name="Stoldt M."/>
            <person name="Jongepier E."/>
            <person name="Feldmeyer B."/>
            <person name="Menzel F."/>
            <person name="Bornberg-Bauer E."/>
            <person name="Foitzik S."/>
        </authorList>
    </citation>
    <scope>NUCLEOTIDE SEQUENCE [LARGE SCALE GENOMIC DNA]</scope>
    <source>
        <tissue evidence="2">Whole body</tissue>
    </source>
</reference>
<dbReference type="AlphaFoldDB" id="A0A4S2KJY3"/>
<dbReference type="Proteomes" id="UP000310200">
    <property type="component" value="Unassembled WGS sequence"/>
</dbReference>
<evidence type="ECO:0000313" key="2">
    <source>
        <dbReference type="EMBL" id="TGZ49680.1"/>
    </source>
</evidence>
<keyword evidence="3" id="KW-1185">Reference proteome</keyword>
<proteinExistence type="predicted"/>
<dbReference type="EMBL" id="QBLH01002107">
    <property type="protein sequence ID" value="TGZ49680.1"/>
    <property type="molecule type" value="Genomic_DNA"/>
</dbReference>
<feature type="region of interest" description="Disordered" evidence="1">
    <location>
        <begin position="1"/>
        <end position="32"/>
    </location>
</feature>
<protein>
    <submittedName>
        <fullName evidence="2">Uncharacterized protein</fullName>
    </submittedName>
</protein>